<dbReference type="SUPFAM" id="SSF52058">
    <property type="entry name" value="L domain-like"/>
    <property type="match status" value="2"/>
</dbReference>
<evidence type="ECO:0000259" key="8">
    <source>
        <dbReference type="Pfam" id="PF18052"/>
    </source>
</evidence>
<dbReference type="Pfam" id="PF18052">
    <property type="entry name" value="Rx_N"/>
    <property type="match status" value="1"/>
</dbReference>
<dbReference type="EMBL" id="JBBPBN010000006">
    <property type="protein sequence ID" value="KAK9034952.1"/>
    <property type="molecule type" value="Genomic_DNA"/>
</dbReference>
<evidence type="ECO:0000259" key="10">
    <source>
        <dbReference type="Pfam" id="PF25019"/>
    </source>
</evidence>
<evidence type="ECO:0000256" key="6">
    <source>
        <dbReference type="SAM" id="Coils"/>
    </source>
</evidence>
<evidence type="ECO:0008006" key="13">
    <source>
        <dbReference type="Google" id="ProtNLM"/>
    </source>
</evidence>
<reference evidence="11 12" key="1">
    <citation type="journal article" date="2024" name="G3 (Bethesda)">
        <title>Genome assembly of Hibiscus sabdariffa L. provides insights into metabolisms of medicinal natural products.</title>
        <authorList>
            <person name="Kim T."/>
        </authorList>
    </citation>
    <scope>NUCLEOTIDE SEQUENCE [LARGE SCALE GENOMIC DNA]</scope>
    <source>
        <strain evidence="11">TK-2024</strain>
        <tissue evidence="11">Old leaves</tissue>
    </source>
</reference>
<dbReference type="InterPro" id="IPR041118">
    <property type="entry name" value="Rx_N"/>
</dbReference>
<dbReference type="InterPro" id="IPR027417">
    <property type="entry name" value="P-loop_NTPase"/>
</dbReference>
<keyword evidence="6" id="KW-0175">Coiled coil</keyword>
<dbReference type="Proteomes" id="UP001396334">
    <property type="component" value="Unassembled WGS sequence"/>
</dbReference>
<feature type="domain" description="Disease resistance N-terminal" evidence="8">
    <location>
        <begin position="10"/>
        <end position="96"/>
    </location>
</feature>
<evidence type="ECO:0000256" key="3">
    <source>
        <dbReference type="ARBA" id="ARBA00022741"/>
    </source>
</evidence>
<dbReference type="CDD" id="cd14798">
    <property type="entry name" value="RX-CC_like"/>
    <property type="match status" value="1"/>
</dbReference>
<accession>A0ABR2TC34</accession>
<dbReference type="InterPro" id="IPR032675">
    <property type="entry name" value="LRR_dom_sf"/>
</dbReference>
<dbReference type="SUPFAM" id="SSF52540">
    <property type="entry name" value="P-loop containing nucleoside triphosphate hydrolases"/>
    <property type="match status" value="1"/>
</dbReference>
<evidence type="ECO:0000256" key="5">
    <source>
        <dbReference type="ARBA" id="ARBA00022840"/>
    </source>
</evidence>
<keyword evidence="12" id="KW-1185">Reference proteome</keyword>
<evidence type="ECO:0000313" key="11">
    <source>
        <dbReference type="EMBL" id="KAK9034952.1"/>
    </source>
</evidence>
<evidence type="ECO:0000256" key="1">
    <source>
        <dbReference type="ARBA" id="ARBA00022614"/>
    </source>
</evidence>
<evidence type="ECO:0000256" key="4">
    <source>
        <dbReference type="ARBA" id="ARBA00022821"/>
    </source>
</evidence>
<keyword evidence="3" id="KW-0547">Nucleotide-binding</keyword>
<dbReference type="InterPro" id="IPR058922">
    <property type="entry name" value="WHD_DRP"/>
</dbReference>
<evidence type="ECO:0000259" key="7">
    <source>
        <dbReference type="Pfam" id="PF00931"/>
    </source>
</evidence>
<dbReference type="InterPro" id="IPR002182">
    <property type="entry name" value="NB-ARC"/>
</dbReference>
<keyword evidence="4" id="KW-0611">Plant defense</keyword>
<gene>
    <name evidence="11" type="ORF">V6N11_077004</name>
</gene>
<feature type="coiled-coil region" evidence="6">
    <location>
        <begin position="28"/>
        <end position="55"/>
    </location>
</feature>
<keyword evidence="2" id="KW-0677">Repeat</keyword>
<dbReference type="Pfam" id="PF23559">
    <property type="entry name" value="WHD_DRP"/>
    <property type="match status" value="1"/>
</dbReference>
<proteinExistence type="predicted"/>
<evidence type="ECO:0000259" key="9">
    <source>
        <dbReference type="Pfam" id="PF23559"/>
    </source>
</evidence>
<keyword evidence="5" id="KW-0067">ATP-binding</keyword>
<organism evidence="11 12">
    <name type="scientific">Hibiscus sabdariffa</name>
    <name type="common">roselle</name>
    <dbReference type="NCBI Taxonomy" id="183260"/>
    <lineage>
        <taxon>Eukaryota</taxon>
        <taxon>Viridiplantae</taxon>
        <taxon>Streptophyta</taxon>
        <taxon>Embryophyta</taxon>
        <taxon>Tracheophyta</taxon>
        <taxon>Spermatophyta</taxon>
        <taxon>Magnoliopsida</taxon>
        <taxon>eudicotyledons</taxon>
        <taxon>Gunneridae</taxon>
        <taxon>Pentapetalae</taxon>
        <taxon>rosids</taxon>
        <taxon>malvids</taxon>
        <taxon>Malvales</taxon>
        <taxon>Malvaceae</taxon>
        <taxon>Malvoideae</taxon>
        <taxon>Hibiscus</taxon>
    </lineage>
</organism>
<dbReference type="PANTHER" id="PTHR36766:SF55">
    <property type="entry name" value="OS11G0492900 PROTEIN"/>
    <property type="match status" value="1"/>
</dbReference>
<name>A0ABR2TC34_9ROSI</name>
<feature type="domain" description="NB-ARC" evidence="7">
    <location>
        <begin position="161"/>
        <end position="228"/>
    </location>
</feature>
<keyword evidence="1" id="KW-0433">Leucine-rich repeat</keyword>
<feature type="domain" description="R13L1/DRL21-like LRR repeat region" evidence="10">
    <location>
        <begin position="423"/>
        <end position="545"/>
    </location>
</feature>
<dbReference type="InterPro" id="IPR056789">
    <property type="entry name" value="LRR_R13L1-DRL21"/>
</dbReference>
<dbReference type="InterPro" id="IPR038005">
    <property type="entry name" value="RX-like_CC"/>
</dbReference>
<dbReference type="Gene3D" id="3.80.10.10">
    <property type="entry name" value="Ribonuclease Inhibitor"/>
    <property type="match status" value="4"/>
</dbReference>
<feature type="domain" description="Disease resistance protein winged helix" evidence="9">
    <location>
        <begin position="229"/>
        <end position="292"/>
    </location>
</feature>
<sequence>MADVLVSSLVKTIFGTLNSLALREYEIASNLETELQNLESTLTTIQAVLQDAEQKQWKNEAVKNWLRKLKDVAYDADDILDEFAAKAFEMGSSKKHEQQNAVAEEKNKFHLTDNVGDLETDEDREWRLTSSLVNESEIFGRNEDKETVINGLLASLSDPNDDVWNENYEKWECFRNPLKVGAQDSVVMVSTRIEKVALNMATLPIYHLDYLSDNNSWLLFKHHSFLMESKEEYLIELWIANGFVPYRGRRDLHEIGEEIFLELTWRSFFQEVAEDSDGTVTCKMHDLVHDLALSIMRFECYMFGNNESFESPKKIRHLHIPIRSSFLNPHLERIVVDKQYNLVKSCSRLPQSTSCLQKLRIMKIFACRCLRELPQGMKHMISLKCVDISHCDSLERTPPGIGYLTQLLELSIFIVRKEHGCGIEELKELELRKELSLKDLDNVTGSTEAKSANLIRKPKLRSLRLIWGKNAGEHPDNEEEVLGSLQPHSNLEDLRISCYHGLRLPHWWMDLPNLVLVELDQCKRCSHLPPLGELPVLKFLKIRGMDAVKCISNEFYGNGVNPFSSLEKLYFDSMPSLEKWKTVDRGGDFPRLQFLSFRKCPELIELPKFPTLKKLRISTRNNDFVIDNPDLGSLEIHALSSLTFFPSGLLQNHTYLEELTISSLPNLKSLSNKLDHLSMLKHLSIDSCNNVEDIPEAVQNLIALESLFLSECHSLVSFPGNGFHCLPSVRVLTIMSCERFVSLSDAVRHLTHLEELSLVGCPVLNSLPAEIQHLNALQKLEFSWCDGLTTVPNHIEHLTSLSELTFSFCHNLMSLNQSLKSLATLKELTIWGCPHLENRCKKEGGEDWPYIAHIPSIRIMPLDDLPYYGKRRSHGSFLKRFGDWTYGLSRQLLKYKSDS</sequence>
<dbReference type="Pfam" id="PF25019">
    <property type="entry name" value="LRR_R13L1-DRL21"/>
    <property type="match status" value="1"/>
</dbReference>
<comment type="caution">
    <text evidence="11">The sequence shown here is derived from an EMBL/GenBank/DDBJ whole genome shotgun (WGS) entry which is preliminary data.</text>
</comment>
<evidence type="ECO:0000313" key="12">
    <source>
        <dbReference type="Proteomes" id="UP001396334"/>
    </source>
</evidence>
<dbReference type="Gene3D" id="1.20.5.4130">
    <property type="match status" value="1"/>
</dbReference>
<dbReference type="Pfam" id="PF00931">
    <property type="entry name" value="NB-ARC"/>
    <property type="match status" value="1"/>
</dbReference>
<evidence type="ECO:0000256" key="2">
    <source>
        <dbReference type="ARBA" id="ARBA00022737"/>
    </source>
</evidence>
<protein>
    <recommendedName>
        <fullName evidence="13">Rx N-terminal domain-containing protein</fullName>
    </recommendedName>
</protein>
<dbReference type="PANTHER" id="PTHR36766">
    <property type="entry name" value="PLANT BROAD-SPECTRUM MILDEW RESISTANCE PROTEIN RPW8"/>
    <property type="match status" value="1"/>
</dbReference>